<organism evidence="14 15">
    <name type="scientific">Candidatus Fimiplasma intestinipullorum</name>
    <dbReference type="NCBI Taxonomy" id="2840825"/>
    <lineage>
        <taxon>Bacteria</taxon>
        <taxon>Bacillati</taxon>
        <taxon>Bacillota</taxon>
        <taxon>Clostridia</taxon>
        <taxon>Eubacteriales</taxon>
        <taxon>Candidatus Fimiplasma</taxon>
    </lineage>
</organism>
<keyword evidence="7" id="KW-0378">Hydrolase</keyword>
<proteinExistence type="inferred from homology"/>
<gene>
    <name evidence="14" type="ORF">IAD15_01600</name>
</gene>
<keyword evidence="11 12" id="KW-0472">Membrane</keyword>
<dbReference type="GO" id="GO:0008237">
    <property type="term" value="F:metallopeptidase activity"/>
    <property type="evidence" value="ECO:0007669"/>
    <property type="project" value="UniProtKB-KW"/>
</dbReference>
<evidence type="ECO:0000256" key="10">
    <source>
        <dbReference type="ARBA" id="ARBA00023049"/>
    </source>
</evidence>
<reference evidence="14" key="1">
    <citation type="submission" date="2020-10" db="EMBL/GenBank/DDBJ databases">
        <authorList>
            <person name="Gilroy R."/>
        </authorList>
    </citation>
    <scope>NUCLEOTIDE SEQUENCE</scope>
    <source>
        <strain evidence="14">CHK195-11698</strain>
    </source>
</reference>
<evidence type="ECO:0000313" key="14">
    <source>
        <dbReference type="EMBL" id="HIU12752.1"/>
    </source>
</evidence>
<dbReference type="GO" id="GO:0006508">
    <property type="term" value="P:proteolysis"/>
    <property type="evidence" value="ECO:0007669"/>
    <property type="project" value="UniProtKB-KW"/>
</dbReference>
<evidence type="ECO:0000256" key="4">
    <source>
        <dbReference type="ARBA" id="ARBA00022670"/>
    </source>
</evidence>
<comment type="cofactor">
    <cofactor evidence="1">
        <name>Zn(2+)</name>
        <dbReference type="ChEBI" id="CHEBI:29105"/>
    </cofactor>
</comment>
<keyword evidence="9 12" id="KW-1133">Transmembrane helix</keyword>
<comment type="similarity">
    <text evidence="3">Belongs to the peptidase M50B family.</text>
</comment>
<evidence type="ECO:0000256" key="11">
    <source>
        <dbReference type="ARBA" id="ARBA00023136"/>
    </source>
</evidence>
<comment type="caution">
    <text evidence="14">The sequence shown here is derived from an EMBL/GenBank/DDBJ whole genome shotgun (WGS) entry which is preliminary data.</text>
</comment>
<dbReference type="Pfam" id="PF02163">
    <property type="entry name" value="Peptidase_M50"/>
    <property type="match status" value="1"/>
</dbReference>
<dbReference type="EMBL" id="DVMJ01000009">
    <property type="protein sequence ID" value="HIU12752.1"/>
    <property type="molecule type" value="Genomic_DNA"/>
</dbReference>
<accession>A0A9D1HLA2</accession>
<evidence type="ECO:0000256" key="12">
    <source>
        <dbReference type="SAM" id="Phobius"/>
    </source>
</evidence>
<name>A0A9D1HLA2_9FIRM</name>
<reference evidence="14" key="2">
    <citation type="journal article" date="2021" name="PeerJ">
        <title>Extensive microbial diversity within the chicken gut microbiome revealed by metagenomics and culture.</title>
        <authorList>
            <person name="Gilroy R."/>
            <person name="Ravi A."/>
            <person name="Getino M."/>
            <person name="Pursley I."/>
            <person name="Horton D.L."/>
            <person name="Alikhan N.F."/>
            <person name="Baker D."/>
            <person name="Gharbi K."/>
            <person name="Hall N."/>
            <person name="Watson M."/>
            <person name="Adriaenssens E.M."/>
            <person name="Foster-Nyarko E."/>
            <person name="Jarju S."/>
            <person name="Secka A."/>
            <person name="Antonio M."/>
            <person name="Oren A."/>
            <person name="Chaudhuri R.R."/>
            <person name="La Ragione R."/>
            <person name="Hildebrand F."/>
            <person name="Pallen M.J."/>
        </authorList>
    </citation>
    <scope>NUCLEOTIDE SEQUENCE</scope>
    <source>
        <strain evidence="14">CHK195-11698</strain>
    </source>
</reference>
<evidence type="ECO:0000256" key="6">
    <source>
        <dbReference type="ARBA" id="ARBA00022723"/>
    </source>
</evidence>
<dbReference type="GO" id="GO:0046872">
    <property type="term" value="F:metal ion binding"/>
    <property type="evidence" value="ECO:0007669"/>
    <property type="project" value="UniProtKB-KW"/>
</dbReference>
<evidence type="ECO:0000259" key="13">
    <source>
        <dbReference type="Pfam" id="PF02163"/>
    </source>
</evidence>
<sequence>MKKRWQWPKLVAHPSVLMYFGMCLAVGWFKESIIAFFIILWHEYSHGLVACLFGYEIKEIRLYPFGAFLMVRDFGLKPIWQDLLLVLAGPLSHLGLYLFGLFLRPWLGTHSYAYYTLVNQSVLILNLLPIWPLDGAKLLLLCLSFKLDYLLCMKLLIPISLLTLGLFAWYTFQIGHILIYAYLLTQIWDYASHFYYYYLNWLIGRLAGCRYRRSVLHHDRCLLRPYHNFYLEKGCLMDEKSFIQAKFLVDK</sequence>
<dbReference type="Proteomes" id="UP000824175">
    <property type="component" value="Unassembled WGS sequence"/>
</dbReference>
<feature type="transmembrane region" description="Helical" evidence="12">
    <location>
        <begin position="16"/>
        <end position="41"/>
    </location>
</feature>
<comment type="subcellular location">
    <subcellularLocation>
        <location evidence="2">Membrane</location>
        <topology evidence="2">Multi-pass membrane protein</topology>
    </subcellularLocation>
</comment>
<evidence type="ECO:0000256" key="2">
    <source>
        <dbReference type="ARBA" id="ARBA00004141"/>
    </source>
</evidence>
<feature type="transmembrane region" description="Helical" evidence="12">
    <location>
        <begin position="123"/>
        <end position="143"/>
    </location>
</feature>
<evidence type="ECO:0000256" key="7">
    <source>
        <dbReference type="ARBA" id="ARBA00022801"/>
    </source>
</evidence>
<dbReference type="PANTHER" id="PTHR39188">
    <property type="entry name" value="MEMBRANE-ASSOCIATED ZINC METALLOPROTEASE M50B"/>
    <property type="match status" value="1"/>
</dbReference>
<dbReference type="InterPro" id="IPR008915">
    <property type="entry name" value="Peptidase_M50"/>
</dbReference>
<keyword evidence="10" id="KW-0482">Metalloprotease</keyword>
<keyword evidence="5 12" id="KW-0812">Transmembrane</keyword>
<protein>
    <recommendedName>
        <fullName evidence="13">Peptidase M50 domain-containing protein</fullName>
    </recommendedName>
</protein>
<evidence type="ECO:0000256" key="9">
    <source>
        <dbReference type="ARBA" id="ARBA00022989"/>
    </source>
</evidence>
<dbReference type="AlphaFoldDB" id="A0A9D1HLA2"/>
<dbReference type="GO" id="GO:0016020">
    <property type="term" value="C:membrane"/>
    <property type="evidence" value="ECO:0007669"/>
    <property type="project" value="UniProtKB-SubCell"/>
</dbReference>
<keyword evidence="6" id="KW-0479">Metal-binding</keyword>
<evidence type="ECO:0000256" key="5">
    <source>
        <dbReference type="ARBA" id="ARBA00022692"/>
    </source>
</evidence>
<dbReference type="PANTHER" id="PTHR39188:SF3">
    <property type="entry name" value="STAGE IV SPORULATION PROTEIN FB"/>
    <property type="match status" value="1"/>
</dbReference>
<keyword evidence="4" id="KW-0645">Protease</keyword>
<feature type="transmembrane region" description="Helical" evidence="12">
    <location>
        <begin position="155"/>
        <end position="182"/>
    </location>
</feature>
<feature type="domain" description="Peptidase M50" evidence="13">
    <location>
        <begin position="35"/>
        <end position="100"/>
    </location>
</feature>
<keyword evidence="8" id="KW-0862">Zinc</keyword>
<feature type="transmembrane region" description="Helical" evidence="12">
    <location>
        <begin position="83"/>
        <end position="103"/>
    </location>
</feature>
<evidence type="ECO:0000313" key="15">
    <source>
        <dbReference type="Proteomes" id="UP000824175"/>
    </source>
</evidence>
<evidence type="ECO:0000256" key="1">
    <source>
        <dbReference type="ARBA" id="ARBA00001947"/>
    </source>
</evidence>
<evidence type="ECO:0000256" key="3">
    <source>
        <dbReference type="ARBA" id="ARBA00007931"/>
    </source>
</evidence>
<evidence type="ECO:0000256" key="8">
    <source>
        <dbReference type="ARBA" id="ARBA00022833"/>
    </source>
</evidence>